<sequence length="524" mass="58351">MKRPAQHTLFDFLTDTEITSEKLASLAVALGARTVAGWSDAEQRLTRLLVPVEDWLVEESIQKIKAGEDPLGEYFCRLRSAEERRDQGATYTPFRIADWMIERAAERYGPPARVVDPGVGSARFLGRAGKIFPKALLVGVEIDPLPALLARASLATLGLGNRSQIVLADYRDAPLGRVDGRTLYIGNPPYLRHHQITPAWKRWLTEESRKLGLDASQLAGLHVHFFLSTAQRASPGDVGVFITAAEWLDVNYGKLVRDLFLGPLGGQRIDVIEPTAEPFPDAASTAAITFFETGAQPEQVILRRVATIDGLGDVSKERVVRRERLEAESRWTHLTRAGQKGPKGYVELGELCRVHRGQVTGANKFWIAGEHSRDLPANVFYPTVTKARELIRAGKVLEDAAVLRRVIDLPSDLDVFDAEERKAVNRFLTNAKKLQVHEGYVAANRRAWWSVRLREPAPILATYMARRPPAFVRNRADARHINIAHGLYPREDFGESVLSNLVDYLSTSVRVAEGRTYAGGLTKF</sequence>
<evidence type="ECO:0000259" key="5">
    <source>
        <dbReference type="Pfam" id="PF02384"/>
    </source>
</evidence>
<name>A0ABU5EUB2_9BACT</name>
<dbReference type="PANTHER" id="PTHR33841">
    <property type="entry name" value="DNA METHYLTRANSFERASE YEEA-RELATED"/>
    <property type="match status" value="1"/>
</dbReference>
<dbReference type="SUPFAM" id="SSF53335">
    <property type="entry name" value="S-adenosyl-L-methionine-dependent methyltransferases"/>
    <property type="match status" value="1"/>
</dbReference>
<dbReference type="PRINTS" id="PR00507">
    <property type="entry name" value="N12N6MTFRASE"/>
</dbReference>
<dbReference type="InterPro" id="IPR050953">
    <property type="entry name" value="N4_N6_ade-DNA_methylase"/>
</dbReference>
<reference evidence="8" key="1">
    <citation type="journal article" date="2023" name="Mar. Drugs">
        <title>Gemmata algarum, a Novel Planctomycete Isolated from an Algal Mat, Displays Antimicrobial Activity.</title>
        <authorList>
            <person name="Kumar G."/>
            <person name="Kallscheuer N."/>
            <person name="Kashif M."/>
            <person name="Ahamad S."/>
            <person name="Jagadeeshwari U."/>
            <person name="Pannikurungottu S."/>
            <person name="Haufschild T."/>
            <person name="Kabuu M."/>
            <person name="Sasikala C."/>
            <person name="Jogler C."/>
            <person name="Ramana C."/>
        </authorList>
    </citation>
    <scope>NUCLEOTIDE SEQUENCE [LARGE SCALE GENOMIC DNA]</scope>
    <source>
        <strain evidence="8">JC673</strain>
    </source>
</reference>
<dbReference type="Proteomes" id="UP001272242">
    <property type="component" value="Unassembled WGS sequence"/>
</dbReference>
<dbReference type="InterPro" id="IPR054520">
    <property type="entry name" value="M_Eco57I_C"/>
</dbReference>
<evidence type="ECO:0000313" key="7">
    <source>
        <dbReference type="EMBL" id="MDY3558222.1"/>
    </source>
</evidence>
<dbReference type="PANTHER" id="PTHR33841:SF5">
    <property type="entry name" value="DNA METHYLASE (MODIFICATION METHYLASE) (METHYLTRANSFERASE)-RELATED"/>
    <property type="match status" value="1"/>
</dbReference>
<dbReference type="RefSeq" id="WP_320685180.1">
    <property type="nucleotide sequence ID" value="NZ_JAXBLV010000020.1"/>
</dbReference>
<dbReference type="GO" id="GO:0032259">
    <property type="term" value="P:methylation"/>
    <property type="evidence" value="ECO:0007669"/>
    <property type="project" value="UniProtKB-KW"/>
</dbReference>
<evidence type="ECO:0000313" key="8">
    <source>
        <dbReference type="Proteomes" id="UP001272242"/>
    </source>
</evidence>
<evidence type="ECO:0000256" key="4">
    <source>
        <dbReference type="ARBA" id="ARBA00022691"/>
    </source>
</evidence>
<feature type="domain" description="DNA methylase adenine-specific" evidence="5">
    <location>
        <begin position="73"/>
        <end position="193"/>
    </location>
</feature>
<accession>A0ABU5EUB2</accession>
<dbReference type="InterPro" id="IPR003356">
    <property type="entry name" value="DNA_methylase_A-5"/>
</dbReference>
<keyword evidence="2 7" id="KW-0489">Methyltransferase</keyword>
<evidence type="ECO:0000259" key="6">
    <source>
        <dbReference type="Pfam" id="PF22837"/>
    </source>
</evidence>
<feature type="domain" description="Type II methyltransferase M.Eco57I C-terminal" evidence="6">
    <location>
        <begin position="345"/>
        <end position="523"/>
    </location>
</feature>
<dbReference type="InterPro" id="IPR029063">
    <property type="entry name" value="SAM-dependent_MTases_sf"/>
</dbReference>
<dbReference type="EMBL" id="JAXBLV010000020">
    <property type="protein sequence ID" value="MDY3558222.1"/>
    <property type="molecule type" value="Genomic_DNA"/>
</dbReference>
<keyword evidence="8" id="KW-1185">Reference proteome</keyword>
<dbReference type="Pfam" id="PF22837">
    <property type="entry name" value="M_Eco57I_C"/>
    <property type="match status" value="1"/>
</dbReference>
<proteinExistence type="inferred from homology"/>
<gene>
    <name evidence="7" type="ORF">R5W23_003131</name>
</gene>
<evidence type="ECO:0000256" key="2">
    <source>
        <dbReference type="ARBA" id="ARBA00022603"/>
    </source>
</evidence>
<feature type="non-terminal residue" evidence="7">
    <location>
        <position position="524"/>
    </location>
</feature>
<keyword evidence="4" id="KW-0949">S-adenosyl-L-methionine</keyword>
<dbReference type="Pfam" id="PF02384">
    <property type="entry name" value="N6_Mtase"/>
    <property type="match status" value="1"/>
</dbReference>
<protein>
    <submittedName>
        <fullName evidence="7">SAM-dependent methyltransferase</fullName>
    </submittedName>
</protein>
<evidence type="ECO:0000256" key="3">
    <source>
        <dbReference type="ARBA" id="ARBA00022679"/>
    </source>
</evidence>
<dbReference type="GO" id="GO:0008168">
    <property type="term" value="F:methyltransferase activity"/>
    <property type="evidence" value="ECO:0007669"/>
    <property type="project" value="UniProtKB-KW"/>
</dbReference>
<organism evidence="7 8">
    <name type="scientific">Gemmata algarum</name>
    <dbReference type="NCBI Taxonomy" id="2975278"/>
    <lineage>
        <taxon>Bacteria</taxon>
        <taxon>Pseudomonadati</taxon>
        <taxon>Planctomycetota</taxon>
        <taxon>Planctomycetia</taxon>
        <taxon>Gemmatales</taxon>
        <taxon>Gemmataceae</taxon>
        <taxon>Gemmata</taxon>
    </lineage>
</organism>
<keyword evidence="3" id="KW-0808">Transferase</keyword>
<dbReference type="Gene3D" id="3.40.50.150">
    <property type="entry name" value="Vaccinia Virus protein VP39"/>
    <property type="match status" value="1"/>
</dbReference>
<evidence type="ECO:0000256" key="1">
    <source>
        <dbReference type="ARBA" id="ARBA00006594"/>
    </source>
</evidence>
<comment type="caution">
    <text evidence="7">The sequence shown here is derived from an EMBL/GenBank/DDBJ whole genome shotgun (WGS) entry which is preliminary data.</text>
</comment>
<comment type="similarity">
    <text evidence="1">Belongs to the N(4)/N(6)-methyltransferase family.</text>
</comment>